<evidence type="ECO:0000313" key="1">
    <source>
        <dbReference type="EMBL" id="KAK7022022.1"/>
    </source>
</evidence>
<organism evidence="1 2">
    <name type="scientific">Halocaridina rubra</name>
    <name type="common">Hawaiian red shrimp</name>
    <dbReference type="NCBI Taxonomy" id="373956"/>
    <lineage>
        <taxon>Eukaryota</taxon>
        <taxon>Metazoa</taxon>
        <taxon>Ecdysozoa</taxon>
        <taxon>Arthropoda</taxon>
        <taxon>Crustacea</taxon>
        <taxon>Multicrustacea</taxon>
        <taxon>Malacostraca</taxon>
        <taxon>Eumalacostraca</taxon>
        <taxon>Eucarida</taxon>
        <taxon>Decapoda</taxon>
        <taxon>Pleocyemata</taxon>
        <taxon>Caridea</taxon>
        <taxon>Atyoidea</taxon>
        <taxon>Atyidae</taxon>
        <taxon>Halocaridina</taxon>
    </lineage>
</organism>
<sequence length="106" mass="12298">LSSRASFDLFQISHYNLYSCFRSKYEVCAYCNTNFPMDFESSDFDVLWLKINLSTITVFSPKCKDTSEIWIYEASWTLWNCKIVVNNNRKAYGKSGHTGVCNYVTA</sequence>
<gene>
    <name evidence="1" type="ORF">SK128_010914</name>
</gene>
<accession>A0AAN8WMF6</accession>
<dbReference type="EMBL" id="JAXCGZ010022855">
    <property type="protein sequence ID" value="KAK7022022.1"/>
    <property type="molecule type" value="Genomic_DNA"/>
</dbReference>
<proteinExistence type="predicted"/>
<dbReference type="AlphaFoldDB" id="A0AAN8WMF6"/>
<evidence type="ECO:0000313" key="2">
    <source>
        <dbReference type="Proteomes" id="UP001381693"/>
    </source>
</evidence>
<name>A0AAN8WMF6_HALRR</name>
<comment type="caution">
    <text evidence="1">The sequence shown here is derived from an EMBL/GenBank/DDBJ whole genome shotgun (WGS) entry which is preliminary data.</text>
</comment>
<protein>
    <submittedName>
        <fullName evidence="1">Uncharacterized protein</fullName>
    </submittedName>
</protein>
<reference evidence="1 2" key="1">
    <citation type="submission" date="2023-11" db="EMBL/GenBank/DDBJ databases">
        <title>Halocaridina rubra genome assembly.</title>
        <authorList>
            <person name="Smith C."/>
        </authorList>
    </citation>
    <scope>NUCLEOTIDE SEQUENCE [LARGE SCALE GENOMIC DNA]</scope>
    <source>
        <strain evidence="1">EP-1</strain>
        <tissue evidence="1">Whole</tissue>
    </source>
</reference>
<dbReference type="Proteomes" id="UP001381693">
    <property type="component" value="Unassembled WGS sequence"/>
</dbReference>
<keyword evidence="2" id="KW-1185">Reference proteome</keyword>
<feature type="non-terminal residue" evidence="1">
    <location>
        <position position="1"/>
    </location>
</feature>